<accession>A0AC34GXU8</accession>
<protein>
    <submittedName>
        <fullName evidence="2">Serine/threonine-protein phosphatase</fullName>
    </submittedName>
</protein>
<proteinExistence type="predicted"/>
<reference evidence="2" key="1">
    <citation type="submission" date="2022-11" db="UniProtKB">
        <authorList>
            <consortium name="WormBaseParasite"/>
        </authorList>
    </citation>
    <scope>IDENTIFICATION</scope>
</reference>
<organism evidence="1 2">
    <name type="scientific">Panagrolaimus sp. ES5</name>
    <dbReference type="NCBI Taxonomy" id="591445"/>
    <lineage>
        <taxon>Eukaryota</taxon>
        <taxon>Metazoa</taxon>
        <taxon>Ecdysozoa</taxon>
        <taxon>Nematoda</taxon>
        <taxon>Chromadorea</taxon>
        <taxon>Rhabditida</taxon>
        <taxon>Tylenchina</taxon>
        <taxon>Panagrolaimomorpha</taxon>
        <taxon>Panagrolaimoidea</taxon>
        <taxon>Panagrolaimidae</taxon>
        <taxon>Panagrolaimus</taxon>
    </lineage>
</organism>
<name>A0AC34GXU8_9BILA</name>
<dbReference type="Proteomes" id="UP000887579">
    <property type="component" value="Unplaced"/>
</dbReference>
<sequence length="564" mass="64382">MLTEQDYIGNRAQQNIKNEERIVNSIYVQNLNHVKPRINEHSQSTSSKSSKNNIYEDNSYFEKSKKFEKSFKNSDPYSFVEKSFPSLWDKADYESEKKMDKIEKGMKNSTLSLHIAAYENSVEADTSELNDSGLNGMKKQCGLLSQQNLTSIIQNPFEFPRQQENKGGTTDPEVMQFKASQALTNPNRASPSNNNNRSKRKEVSTYSKVGGRSQRNLVVNKDAQAKVKKWLQTVIDRLLNHWTKADCQRLFEESEVSELCYRARETFWQQPTMIDVPAPVKIVGDLHGQFEDLVALLDMNGYPPESKYVFLGDYVDRGPFSIETVMLLFAYKILYPDEVTLLRGNHESRPVNMQYGFYLECKRRYNTGLYEHFQFAFYCMPFCARVEKRILCMHGGISEDLTDFKQLDKIERPCDIPDLGVLADLTWADPDPLISGYEESPRGAARIFGPDALKKFCRMLGLELIVRAHQVVEEGYEFFADRHLVTIFSAPNYCGQFNNAACVLNVGADLVCSFNIYRPEPGTNKGDAKNSRSLNPKKSGPRVYDKDGKMIFGLPPHVVTAQNT</sequence>
<dbReference type="WBParaSite" id="ES5_v2.g9385.t1">
    <property type="protein sequence ID" value="ES5_v2.g9385.t1"/>
    <property type="gene ID" value="ES5_v2.g9385"/>
</dbReference>
<evidence type="ECO:0000313" key="2">
    <source>
        <dbReference type="WBParaSite" id="ES5_v2.g9385.t1"/>
    </source>
</evidence>
<evidence type="ECO:0000313" key="1">
    <source>
        <dbReference type="Proteomes" id="UP000887579"/>
    </source>
</evidence>